<organism evidence="4 5">
    <name type="scientific">Paenibacillus campinasensis</name>
    <dbReference type="NCBI Taxonomy" id="66347"/>
    <lineage>
        <taxon>Bacteria</taxon>
        <taxon>Bacillati</taxon>
        <taxon>Bacillota</taxon>
        <taxon>Bacilli</taxon>
        <taxon>Bacillales</taxon>
        <taxon>Paenibacillaceae</taxon>
        <taxon>Paenibacillus</taxon>
    </lineage>
</organism>
<evidence type="ECO:0000256" key="1">
    <source>
        <dbReference type="ARBA" id="ARBA00022679"/>
    </source>
</evidence>
<gene>
    <name evidence="4" type="ORF">CHH67_23810</name>
</gene>
<dbReference type="InterPro" id="IPR028098">
    <property type="entry name" value="Glyco_trans_4-like_N"/>
</dbReference>
<name>A0A268EFH7_9BACL</name>
<dbReference type="OrthoDB" id="7019976at2"/>
<evidence type="ECO:0000313" key="5">
    <source>
        <dbReference type="Proteomes" id="UP000215596"/>
    </source>
</evidence>
<feature type="domain" description="Glycosyltransferase subfamily 4-like N-terminal" evidence="3">
    <location>
        <begin position="47"/>
        <end position="165"/>
    </location>
</feature>
<dbReference type="Pfam" id="PF00534">
    <property type="entry name" value="Glycos_transf_1"/>
    <property type="match status" value="1"/>
</dbReference>
<protein>
    <recommendedName>
        <fullName evidence="6">Glycosyltransferase</fullName>
    </recommendedName>
</protein>
<dbReference type="Gene3D" id="3.40.50.2000">
    <property type="entry name" value="Glycogen Phosphorylase B"/>
    <property type="match status" value="2"/>
</dbReference>
<dbReference type="Pfam" id="PF13439">
    <property type="entry name" value="Glyco_transf_4"/>
    <property type="match status" value="1"/>
</dbReference>
<accession>A0A268EFH7</accession>
<evidence type="ECO:0000259" key="3">
    <source>
        <dbReference type="Pfam" id="PF13439"/>
    </source>
</evidence>
<dbReference type="EMBL" id="NPBY01000088">
    <property type="protein sequence ID" value="PAD71866.1"/>
    <property type="molecule type" value="Genomic_DNA"/>
</dbReference>
<proteinExistence type="predicted"/>
<reference evidence="4 5" key="1">
    <citation type="submission" date="2017-07" db="EMBL/GenBank/DDBJ databases">
        <title>Isolation and whole genome analysis of endospore-forming bacteria from heroin.</title>
        <authorList>
            <person name="Kalinowski J."/>
            <person name="Ahrens B."/>
            <person name="Al-Dilaimi A."/>
            <person name="Winkler A."/>
            <person name="Wibberg D."/>
            <person name="Schleenbecker U."/>
            <person name="Ruckert C."/>
            <person name="Wolfel R."/>
            <person name="Grass G."/>
        </authorList>
    </citation>
    <scope>NUCLEOTIDE SEQUENCE [LARGE SCALE GENOMIC DNA]</scope>
    <source>
        <strain evidence="4 5">7537-G1</strain>
    </source>
</reference>
<dbReference type="InterPro" id="IPR001296">
    <property type="entry name" value="Glyco_trans_1"/>
</dbReference>
<dbReference type="GO" id="GO:0016757">
    <property type="term" value="F:glycosyltransferase activity"/>
    <property type="evidence" value="ECO:0007669"/>
    <property type="project" value="TreeGrafter"/>
</dbReference>
<dbReference type="PANTHER" id="PTHR46401:SF2">
    <property type="entry name" value="GLYCOSYLTRANSFERASE WBBK-RELATED"/>
    <property type="match status" value="1"/>
</dbReference>
<dbReference type="AlphaFoldDB" id="A0A268EFH7"/>
<comment type="caution">
    <text evidence="4">The sequence shown here is derived from an EMBL/GenBank/DDBJ whole genome shotgun (WGS) entry which is preliminary data.</text>
</comment>
<keyword evidence="1" id="KW-0808">Transferase</keyword>
<dbReference type="SUPFAM" id="SSF53756">
    <property type="entry name" value="UDP-Glycosyltransferase/glycogen phosphorylase"/>
    <property type="match status" value="1"/>
</dbReference>
<evidence type="ECO:0008006" key="6">
    <source>
        <dbReference type="Google" id="ProtNLM"/>
    </source>
</evidence>
<feature type="domain" description="Glycosyl transferase family 1" evidence="2">
    <location>
        <begin position="176"/>
        <end position="336"/>
    </location>
</feature>
<dbReference type="Proteomes" id="UP000215596">
    <property type="component" value="Unassembled WGS sequence"/>
</dbReference>
<evidence type="ECO:0000259" key="2">
    <source>
        <dbReference type="Pfam" id="PF00534"/>
    </source>
</evidence>
<dbReference type="PANTHER" id="PTHR46401">
    <property type="entry name" value="GLYCOSYLTRANSFERASE WBBK-RELATED"/>
    <property type="match status" value="1"/>
</dbReference>
<evidence type="ECO:0000313" key="4">
    <source>
        <dbReference type="EMBL" id="PAD71866.1"/>
    </source>
</evidence>
<dbReference type="CDD" id="cd03794">
    <property type="entry name" value="GT4_WbuB-like"/>
    <property type="match status" value="1"/>
</dbReference>
<sequence length="361" mass="41204">MDKTQKVGVCYFGSHKRDYSRNNIIRKGLLQNGIEVIDCSSRCNVMLRSLVLIFKFLKIFKKIDVIIVSEMSHAAMPCAKLLALIFRKRIIFDPLISAYDTIVEDRKLIKKGSLLSKIILQLDKACMKMSDTVIADTEEHAEYFSKQMGIKKNKIKVIPVGADTDIYYPSKTKFKGNQKFSVLFQGTYIPLHGIRYIIEAAEQLKKNKDIHFILIGKGQEYDEIMAKSNKMELENVTFLPMLSQSELREQINKSDLCLGIFGETNKAKRVIPNKVYQYLACSKPIITGESQAVRRLLQHEENVYFCEMANAEALSRAILALKEDVHLRGEIARNGHELFLNHFTPNHIGGKFSEVIYSALN</sequence>